<gene>
    <name evidence="1" type="ORF">AHOG_17955</name>
</gene>
<dbReference type="EMBL" id="CP022521">
    <property type="protein sequence ID" value="ASO21216.1"/>
    <property type="molecule type" value="Genomic_DNA"/>
</dbReference>
<dbReference type="RefSeq" id="WP_260404071.1">
    <property type="nucleotide sequence ID" value="NZ_CP022521.1"/>
</dbReference>
<organism evidence="1 2">
    <name type="scientific">Actinoalloteichus hoggarensis</name>
    <dbReference type="NCBI Taxonomy" id="1470176"/>
    <lineage>
        <taxon>Bacteria</taxon>
        <taxon>Bacillati</taxon>
        <taxon>Actinomycetota</taxon>
        <taxon>Actinomycetes</taxon>
        <taxon>Pseudonocardiales</taxon>
        <taxon>Pseudonocardiaceae</taxon>
        <taxon>Actinoalloteichus</taxon>
    </lineage>
</organism>
<sequence length="43" mass="4149">MAASADIRALVAEIEAATAAAAARAAERANTSIPNPSAPTSAP</sequence>
<reference evidence="1 2" key="1">
    <citation type="submission" date="2017-07" db="EMBL/GenBank/DDBJ databases">
        <title>Complete genome sequence of Actinoalloteichus hoggarensis DSM 45943, type strain of Actinoalloteichus hoggarensis.</title>
        <authorList>
            <person name="Ruckert C."/>
            <person name="Nouioui I."/>
            <person name="Willmese J."/>
            <person name="van Wezel G."/>
            <person name="Klenk H.-P."/>
            <person name="Kalinowski J."/>
            <person name="Zotchev S.B."/>
        </authorList>
    </citation>
    <scope>NUCLEOTIDE SEQUENCE [LARGE SCALE GENOMIC DNA]</scope>
    <source>
        <strain evidence="1 2">DSM 45943</strain>
    </source>
</reference>
<evidence type="ECO:0000313" key="1">
    <source>
        <dbReference type="EMBL" id="ASO21216.1"/>
    </source>
</evidence>
<accession>A0A221W6E2</accession>
<dbReference type="KEGG" id="ahg:AHOG_17955"/>
<keyword evidence="2" id="KW-1185">Reference proteome</keyword>
<evidence type="ECO:0000313" key="2">
    <source>
        <dbReference type="Proteomes" id="UP000204221"/>
    </source>
</evidence>
<dbReference type="AlphaFoldDB" id="A0A221W6E2"/>
<name>A0A221W6E2_9PSEU</name>
<dbReference type="Proteomes" id="UP000204221">
    <property type="component" value="Chromosome"/>
</dbReference>
<protein>
    <submittedName>
        <fullName evidence="1">Uncharacterized protein</fullName>
    </submittedName>
</protein>
<proteinExistence type="predicted"/>